<feature type="chain" id="PRO_5042264737" description="GH18 domain-containing protein" evidence="8">
    <location>
        <begin position="16"/>
        <end position="440"/>
    </location>
</feature>
<feature type="domain" description="GH18" evidence="9">
    <location>
        <begin position="22"/>
        <end position="435"/>
    </location>
</feature>
<evidence type="ECO:0000256" key="3">
    <source>
        <dbReference type="ARBA" id="ARBA00022473"/>
    </source>
</evidence>
<evidence type="ECO:0000313" key="10">
    <source>
        <dbReference type="EMBL" id="KAH8376875.1"/>
    </source>
</evidence>
<dbReference type="InterPro" id="IPR001223">
    <property type="entry name" value="Glyco_hydro18_cat"/>
</dbReference>
<evidence type="ECO:0000256" key="1">
    <source>
        <dbReference type="ARBA" id="ARBA00004613"/>
    </source>
</evidence>
<dbReference type="GO" id="GO:0006032">
    <property type="term" value="P:chitin catabolic process"/>
    <property type="evidence" value="ECO:0007669"/>
    <property type="project" value="TreeGrafter"/>
</dbReference>
<comment type="caution">
    <text evidence="10">The sequence shown here is derived from an EMBL/GenBank/DDBJ whole genome shotgun (WGS) entry which is preliminary data.</text>
</comment>
<dbReference type="InterPro" id="IPR017853">
    <property type="entry name" value="GH"/>
</dbReference>
<protein>
    <recommendedName>
        <fullName evidence="9">GH18 domain-containing protein</fullName>
    </recommendedName>
</protein>
<dbReference type="Pfam" id="PF00704">
    <property type="entry name" value="Glyco_hydro_18"/>
    <property type="match status" value="1"/>
</dbReference>
<keyword evidence="3" id="KW-0217">Developmental protein</keyword>
<accession>A0AAD4PLR9</accession>
<dbReference type="InterPro" id="IPR029070">
    <property type="entry name" value="Chitinase_insertion_sf"/>
</dbReference>
<dbReference type="PANTHER" id="PTHR11177">
    <property type="entry name" value="CHITINASE"/>
    <property type="match status" value="1"/>
</dbReference>
<dbReference type="GO" id="GO:0005975">
    <property type="term" value="P:carbohydrate metabolic process"/>
    <property type="evidence" value="ECO:0007669"/>
    <property type="project" value="InterPro"/>
</dbReference>
<evidence type="ECO:0000256" key="6">
    <source>
        <dbReference type="ARBA" id="ARBA00023157"/>
    </source>
</evidence>
<dbReference type="Gene3D" id="3.10.50.10">
    <property type="match status" value="1"/>
</dbReference>
<evidence type="ECO:0000259" key="9">
    <source>
        <dbReference type="PROSITE" id="PS51910"/>
    </source>
</evidence>
<proteinExistence type="inferred from homology"/>
<comment type="similarity">
    <text evidence="2">Belongs to the glycosyl hydrolase 18 family. IDGF subfamily.</text>
</comment>
<feature type="signal peptide" evidence="8">
    <location>
        <begin position="1"/>
        <end position="15"/>
    </location>
</feature>
<evidence type="ECO:0000313" key="11">
    <source>
        <dbReference type="Proteomes" id="UP001200034"/>
    </source>
</evidence>
<dbReference type="GO" id="GO:0004568">
    <property type="term" value="F:chitinase activity"/>
    <property type="evidence" value="ECO:0007669"/>
    <property type="project" value="TreeGrafter"/>
</dbReference>
<keyword evidence="4" id="KW-0964">Secreted</keyword>
<organism evidence="10 11">
    <name type="scientific">Drosophila rubida</name>
    <dbReference type="NCBI Taxonomy" id="30044"/>
    <lineage>
        <taxon>Eukaryota</taxon>
        <taxon>Metazoa</taxon>
        <taxon>Ecdysozoa</taxon>
        <taxon>Arthropoda</taxon>
        <taxon>Hexapoda</taxon>
        <taxon>Insecta</taxon>
        <taxon>Pterygota</taxon>
        <taxon>Neoptera</taxon>
        <taxon>Endopterygota</taxon>
        <taxon>Diptera</taxon>
        <taxon>Brachycera</taxon>
        <taxon>Muscomorpha</taxon>
        <taxon>Ephydroidea</taxon>
        <taxon>Drosophilidae</taxon>
        <taxon>Drosophila</taxon>
    </lineage>
</organism>
<evidence type="ECO:0000256" key="4">
    <source>
        <dbReference type="ARBA" id="ARBA00022525"/>
    </source>
</evidence>
<keyword evidence="11" id="KW-1185">Reference proteome</keyword>
<dbReference type="PROSITE" id="PS51910">
    <property type="entry name" value="GH18_2"/>
    <property type="match status" value="1"/>
</dbReference>
<reference evidence="10" key="1">
    <citation type="journal article" date="2021" name="Mol. Ecol. Resour.">
        <title>Phylogenomic analyses of the genus Drosophila reveals genomic signals of climate adaptation.</title>
        <authorList>
            <person name="Li F."/>
            <person name="Rane R.V."/>
            <person name="Luria V."/>
            <person name="Xiong Z."/>
            <person name="Chen J."/>
            <person name="Li Z."/>
            <person name="Catullo R.A."/>
            <person name="Griffin P.C."/>
            <person name="Schiffer M."/>
            <person name="Pearce S."/>
            <person name="Lee S.F."/>
            <person name="McElroy K."/>
            <person name="Stocker A."/>
            <person name="Shirriffs J."/>
            <person name="Cockerell F."/>
            <person name="Coppin C."/>
            <person name="Sgro C.M."/>
            <person name="Karger A."/>
            <person name="Cain J.W."/>
            <person name="Weber J.A."/>
            <person name="Santpere G."/>
            <person name="Kirschner M.W."/>
            <person name="Hoffmann A.A."/>
            <person name="Oakeshott J.G."/>
            <person name="Zhang G."/>
        </authorList>
    </citation>
    <scope>NUCLEOTIDE SEQUENCE</scope>
    <source>
        <strain evidence="10">BGI-SZ-2011g</strain>
    </source>
</reference>
<dbReference type="InterPro" id="IPR011583">
    <property type="entry name" value="Chitinase_II/V-like_cat"/>
</dbReference>
<dbReference type="PANTHER" id="PTHR11177:SF235">
    <property type="entry name" value="CHITINASE-LIKE PROTEIN IDGF1-RELATED"/>
    <property type="match status" value="1"/>
</dbReference>
<dbReference type="EMBL" id="JAJJHW010001127">
    <property type="protein sequence ID" value="KAH8376875.1"/>
    <property type="molecule type" value="Genomic_DNA"/>
</dbReference>
<keyword evidence="7" id="KW-0325">Glycoprotein</keyword>
<evidence type="ECO:0000256" key="2">
    <source>
        <dbReference type="ARBA" id="ARBA00006606"/>
    </source>
</evidence>
<gene>
    <name evidence="10" type="ORF">KR093_001821</name>
</gene>
<dbReference type="FunFam" id="3.20.20.80:FF:000071">
    <property type="entry name" value="Imaginal disc growth factor"/>
    <property type="match status" value="1"/>
</dbReference>
<dbReference type="SMART" id="SM00636">
    <property type="entry name" value="Glyco_18"/>
    <property type="match status" value="1"/>
</dbReference>
<evidence type="ECO:0000256" key="8">
    <source>
        <dbReference type="SAM" id="SignalP"/>
    </source>
</evidence>
<dbReference type="InterPro" id="IPR050314">
    <property type="entry name" value="Glycosyl_Hydrlase_18"/>
</dbReference>
<dbReference type="Gene3D" id="3.20.20.80">
    <property type="entry name" value="Glycosidases"/>
    <property type="match status" value="1"/>
</dbReference>
<keyword evidence="5 8" id="KW-0732">Signal</keyword>
<dbReference type="AlphaFoldDB" id="A0AAD4PLR9"/>
<dbReference type="Proteomes" id="UP001200034">
    <property type="component" value="Unassembled WGS sequence"/>
</dbReference>
<keyword evidence="6" id="KW-1015">Disulfide bond</keyword>
<comment type="subcellular location">
    <subcellularLocation>
        <location evidence="1">Secreted</location>
    </subcellularLocation>
</comment>
<dbReference type="SUPFAM" id="SSF51445">
    <property type="entry name" value="(Trans)glycosidases"/>
    <property type="match status" value="1"/>
</dbReference>
<sequence length="440" mass="48963">MKVLALLLLIPCLYADELYRDRNLVCFYNSASNTREEGGKFSNQDLALAAQFCTHLVYGYAGVRGGNYEAYSFNDELDIQKHQFTEVTSLKSKYPKLKVLLSVGGDRDIDDKHPNKYIELLEAGTDRQKDFAKSALSLVQTYGFDGLDLAYQFPKNKPKEVHSGLTAAIDSVKKFFSGESIVDPEAAKHKEQFTSLVRDVKDVLKPKGFLLSLTVLPNVNSTWYFDIPALNDLVDFVNLGTFDFVTPERNPEEADISAPLFGAASSARLPNYNANFQTEFWRKKFDVTKINLGIPTYGNAWKLTKDSGETLKPVVSHTNGPAPAGPNSKKPGLLSYGEICTMLANVENRIEKDGRSPIESANFGNYAYRAAKGSDKEGIWISYDELDTIEHKAMYADPELGGVALFDLGYDDFSGVCTGHKFPVLRSVKKHLGLPLKWQD</sequence>
<dbReference type="GO" id="GO:0005576">
    <property type="term" value="C:extracellular region"/>
    <property type="evidence" value="ECO:0007669"/>
    <property type="project" value="UniProtKB-SubCell"/>
</dbReference>
<dbReference type="SUPFAM" id="SSF54556">
    <property type="entry name" value="Chitinase insertion domain"/>
    <property type="match status" value="1"/>
</dbReference>
<evidence type="ECO:0000256" key="7">
    <source>
        <dbReference type="ARBA" id="ARBA00023180"/>
    </source>
</evidence>
<dbReference type="GO" id="GO:0008061">
    <property type="term" value="F:chitin binding"/>
    <property type="evidence" value="ECO:0007669"/>
    <property type="project" value="InterPro"/>
</dbReference>
<evidence type="ECO:0000256" key="5">
    <source>
        <dbReference type="ARBA" id="ARBA00022729"/>
    </source>
</evidence>
<name>A0AAD4PLR9_9MUSC</name>